<dbReference type="InterPro" id="IPR050107">
    <property type="entry name" value="ABC_carbohydrate_import_ATPase"/>
</dbReference>
<dbReference type="Gene3D" id="3.40.50.300">
    <property type="entry name" value="P-loop containing nucleotide triphosphate hydrolases"/>
    <property type="match status" value="1"/>
</dbReference>
<reference evidence="4 5" key="1">
    <citation type="submission" date="2017-03" db="EMBL/GenBank/DDBJ databases">
        <authorList>
            <person name="Afonso C.L."/>
            <person name="Miller P.J."/>
            <person name="Scott M.A."/>
            <person name="Spackman E."/>
            <person name="Goraichik I."/>
            <person name="Dimitrov K.M."/>
            <person name="Suarez D.L."/>
            <person name="Swayne D.E."/>
        </authorList>
    </citation>
    <scope>NUCLEOTIDE SEQUENCE [LARGE SCALE GENOMIC DNA]</scope>
    <source>
        <strain evidence="4 5">CECT 7023</strain>
    </source>
</reference>
<dbReference type="Proteomes" id="UP000193900">
    <property type="component" value="Unassembled WGS sequence"/>
</dbReference>
<evidence type="ECO:0000256" key="1">
    <source>
        <dbReference type="ARBA" id="ARBA00022741"/>
    </source>
</evidence>
<keyword evidence="1" id="KW-0547">Nucleotide-binding</keyword>
<dbReference type="AlphaFoldDB" id="A0A1Y5RQY6"/>
<dbReference type="SMART" id="SM00382">
    <property type="entry name" value="AAA"/>
    <property type="match status" value="1"/>
</dbReference>
<proteinExistence type="predicted"/>
<dbReference type="PROSITE" id="PS50893">
    <property type="entry name" value="ABC_TRANSPORTER_2"/>
    <property type="match status" value="1"/>
</dbReference>
<keyword evidence="2 4" id="KW-0067">ATP-binding</keyword>
<evidence type="ECO:0000313" key="4">
    <source>
        <dbReference type="EMBL" id="SLN23286.1"/>
    </source>
</evidence>
<keyword evidence="5" id="KW-1185">Reference proteome</keyword>
<accession>A0A1Y5RQY6</accession>
<dbReference type="Pfam" id="PF00005">
    <property type="entry name" value="ABC_tran"/>
    <property type="match status" value="1"/>
</dbReference>
<dbReference type="GO" id="GO:0005524">
    <property type="term" value="F:ATP binding"/>
    <property type="evidence" value="ECO:0007669"/>
    <property type="project" value="UniProtKB-KW"/>
</dbReference>
<evidence type="ECO:0000313" key="5">
    <source>
        <dbReference type="Proteomes" id="UP000193900"/>
    </source>
</evidence>
<dbReference type="PANTHER" id="PTHR43790">
    <property type="entry name" value="CARBOHYDRATE TRANSPORT ATP-BINDING PROTEIN MG119-RELATED"/>
    <property type="match status" value="1"/>
</dbReference>
<organism evidence="4 5">
    <name type="scientific">Roseisalinus antarcticus</name>
    <dbReference type="NCBI Taxonomy" id="254357"/>
    <lineage>
        <taxon>Bacteria</taxon>
        <taxon>Pseudomonadati</taxon>
        <taxon>Pseudomonadota</taxon>
        <taxon>Alphaproteobacteria</taxon>
        <taxon>Rhodobacterales</taxon>
        <taxon>Roseobacteraceae</taxon>
        <taxon>Roseisalinus</taxon>
    </lineage>
</organism>
<gene>
    <name evidence="4" type="primary">xylG</name>
    <name evidence="4" type="ORF">ROA7023_00697</name>
</gene>
<dbReference type="InterPro" id="IPR003593">
    <property type="entry name" value="AAA+_ATPase"/>
</dbReference>
<evidence type="ECO:0000259" key="3">
    <source>
        <dbReference type="PROSITE" id="PS50893"/>
    </source>
</evidence>
<dbReference type="PANTHER" id="PTHR43790:SF8">
    <property type="entry name" value="SUGAR ABC TRANSPORTER ATP-BINDING PROTEIN"/>
    <property type="match status" value="1"/>
</dbReference>
<dbReference type="EMBL" id="FWFZ01000002">
    <property type="protein sequence ID" value="SLN23286.1"/>
    <property type="molecule type" value="Genomic_DNA"/>
</dbReference>
<dbReference type="InterPro" id="IPR003439">
    <property type="entry name" value="ABC_transporter-like_ATP-bd"/>
</dbReference>
<protein>
    <submittedName>
        <fullName evidence="4">Xylose import ATP-binding protein XylG</fullName>
        <ecNumber evidence="4">3.6.3.17</ecNumber>
    </submittedName>
</protein>
<dbReference type="InterPro" id="IPR017871">
    <property type="entry name" value="ABC_transporter-like_CS"/>
</dbReference>
<keyword evidence="4" id="KW-0378">Hydrolase</keyword>
<dbReference type="GO" id="GO:0016887">
    <property type="term" value="F:ATP hydrolysis activity"/>
    <property type="evidence" value="ECO:0007669"/>
    <property type="project" value="InterPro"/>
</dbReference>
<feature type="domain" description="ABC transporter" evidence="3">
    <location>
        <begin position="16"/>
        <end position="257"/>
    </location>
</feature>
<sequence length="257" mass="27694">MTSLQKSDAPAAGSAVVCRNLTRFFGAVRALHQVSLSINRGEIVCLVGDNGAGKSTLVKILSGTLAPDDGRIEIDGRDYRRYDMREAQRLGIQTVHQHLALCDKLSAAENIVLGREPGRFRFGPIEVFDRARAREIAEQSLKAVSATIPNIDLPVEKLSGGQRQAIAIARAVNAADRMVIFDEPTAALGIKQTAATLDAIRKVADTGLAALVIMHNLDDVYEIADRIIALRLGFVVADVPRSGMSRSELAARMSGHD</sequence>
<dbReference type="EC" id="3.6.3.17" evidence="4"/>
<dbReference type="PROSITE" id="PS00211">
    <property type="entry name" value="ABC_TRANSPORTER_1"/>
    <property type="match status" value="1"/>
</dbReference>
<dbReference type="CDD" id="cd03216">
    <property type="entry name" value="ABC_Carb_Monos_I"/>
    <property type="match status" value="1"/>
</dbReference>
<evidence type="ECO:0000256" key="2">
    <source>
        <dbReference type="ARBA" id="ARBA00022840"/>
    </source>
</evidence>
<dbReference type="SUPFAM" id="SSF52540">
    <property type="entry name" value="P-loop containing nucleoside triphosphate hydrolases"/>
    <property type="match status" value="1"/>
</dbReference>
<dbReference type="InterPro" id="IPR027417">
    <property type="entry name" value="P-loop_NTPase"/>
</dbReference>
<name>A0A1Y5RQY6_9RHOB</name>